<evidence type="ECO:0000256" key="10">
    <source>
        <dbReference type="PIRNR" id="PIRNR003097"/>
    </source>
</evidence>
<organism evidence="14 15">
    <name type="scientific">Paenibacillus thermoaerophilus</name>
    <dbReference type="NCBI Taxonomy" id="1215385"/>
    <lineage>
        <taxon>Bacteria</taxon>
        <taxon>Bacillati</taxon>
        <taxon>Bacillota</taxon>
        <taxon>Bacilli</taxon>
        <taxon>Bacillales</taxon>
        <taxon>Paenibacillaceae</taxon>
        <taxon>Paenibacillus</taxon>
    </lineage>
</organism>
<dbReference type="Proteomes" id="UP001596528">
    <property type="component" value="Unassembled WGS sequence"/>
</dbReference>
<comment type="caution">
    <text evidence="14">The sequence shown here is derived from an EMBL/GenBank/DDBJ whole genome shotgun (WGS) entry which is preliminary data.</text>
</comment>
<dbReference type="EMBL" id="JBHTGQ010000043">
    <property type="protein sequence ID" value="MFC7751432.1"/>
    <property type="molecule type" value="Genomic_DNA"/>
</dbReference>
<keyword evidence="15" id="KW-1185">Reference proteome</keyword>
<evidence type="ECO:0000256" key="6">
    <source>
        <dbReference type="ARBA" id="ARBA00022692"/>
    </source>
</evidence>
<feature type="transmembrane region" description="Helical" evidence="11">
    <location>
        <begin position="226"/>
        <end position="252"/>
    </location>
</feature>
<feature type="transmembrane region" description="Helical" evidence="11">
    <location>
        <begin position="21"/>
        <end position="44"/>
    </location>
</feature>
<evidence type="ECO:0000313" key="15">
    <source>
        <dbReference type="Proteomes" id="UP001596528"/>
    </source>
</evidence>
<protein>
    <recommendedName>
        <fullName evidence="3 10">Cell division protein FtsX</fullName>
    </recommendedName>
</protein>
<keyword evidence="7 11" id="KW-1133">Transmembrane helix</keyword>
<dbReference type="PANTHER" id="PTHR47755">
    <property type="entry name" value="CELL DIVISION PROTEIN FTSX"/>
    <property type="match status" value="1"/>
</dbReference>
<feature type="transmembrane region" description="Helical" evidence="11">
    <location>
        <begin position="275"/>
        <end position="299"/>
    </location>
</feature>
<reference evidence="15" key="1">
    <citation type="journal article" date="2019" name="Int. J. Syst. Evol. Microbiol.">
        <title>The Global Catalogue of Microorganisms (GCM) 10K type strain sequencing project: providing services to taxonomists for standard genome sequencing and annotation.</title>
        <authorList>
            <consortium name="The Broad Institute Genomics Platform"/>
            <consortium name="The Broad Institute Genome Sequencing Center for Infectious Disease"/>
            <person name="Wu L."/>
            <person name="Ma J."/>
        </authorList>
    </citation>
    <scope>NUCLEOTIDE SEQUENCE [LARGE SCALE GENOMIC DNA]</scope>
    <source>
        <strain evidence="15">JCM 18657</strain>
    </source>
</reference>
<comment type="subcellular location">
    <subcellularLocation>
        <location evidence="1">Cell membrane</location>
        <topology evidence="1">Multi-pass membrane protein</topology>
    </subcellularLocation>
</comment>
<name>A0ABW2V5L8_9BACL</name>
<keyword evidence="6 11" id="KW-0812">Transmembrane</keyword>
<evidence type="ECO:0000256" key="11">
    <source>
        <dbReference type="SAM" id="Phobius"/>
    </source>
</evidence>
<evidence type="ECO:0000256" key="3">
    <source>
        <dbReference type="ARBA" id="ARBA00021907"/>
    </source>
</evidence>
<dbReference type="Pfam" id="PF02687">
    <property type="entry name" value="FtsX"/>
    <property type="match status" value="1"/>
</dbReference>
<dbReference type="InterPro" id="IPR003838">
    <property type="entry name" value="ABC3_permease_C"/>
</dbReference>
<evidence type="ECO:0000259" key="13">
    <source>
        <dbReference type="Pfam" id="PF18075"/>
    </source>
</evidence>
<gene>
    <name evidence="14" type="primary">ftsX</name>
    <name evidence="14" type="ORF">ACFQWB_16045</name>
</gene>
<keyword evidence="4 10" id="KW-1003">Cell membrane</keyword>
<evidence type="ECO:0000313" key="14">
    <source>
        <dbReference type="EMBL" id="MFC7751432.1"/>
    </source>
</evidence>
<evidence type="ECO:0000256" key="2">
    <source>
        <dbReference type="ARBA" id="ARBA00007379"/>
    </source>
</evidence>
<keyword evidence="5 10" id="KW-0132">Cell division</keyword>
<feature type="domain" description="ABC3 transporter permease C-terminal" evidence="12">
    <location>
        <begin position="184"/>
        <end position="304"/>
    </location>
</feature>
<feature type="domain" description="FtsX extracellular" evidence="13">
    <location>
        <begin position="59"/>
        <end position="147"/>
    </location>
</feature>
<keyword evidence="8 10" id="KW-0472">Membrane</keyword>
<keyword evidence="9 10" id="KW-0131">Cell cycle</keyword>
<evidence type="ECO:0000256" key="7">
    <source>
        <dbReference type="ARBA" id="ARBA00022989"/>
    </source>
</evidence>
<dbReference type="PANTHER" id="PTHR47755:SF1">
    <property type="entry name" value="CELL DIVISION PROTEIN FTSX"/>
    <property type="match status" value="1"/>
</dbReference>
<dbReference type="PIRSF" id="PIRSF003097">
    <property type="entry name" value="FtsX"/>
    <property type="match status" value="1"/>
</dbReference>
<dbReference type="InterPro" id="IPR058204">
    <property type="entry name" value="FtsX_firmicutes-type"/>
</dbReference>
<proteinExistence type="inferred from homology"/>
<comment type="function">
    <text evidence="10">Part of the ABC transporter FtsEX involved in asymmetric cellular division facilitating the initiation of sporulation.</text>
</comment>
<dbReference type="Gene3D" id="3.30.70.3040">
    <property type="match status" value="1"/>
</dbReference>
<evidence type="ECO:0000256" key="9">
    <source>
        <dbReference type="ARBA" id="ARBA00023306"/>
    </source>
</evidence>
<evidence type="ECO:0000256" key="5">
    <source>
        <dbReference type="ARBA" id="ARBA00022618"/>
    </source>
</evidence>
<comment type="similarity">
    <text evidence="2 10">Belongs to the ABC-4 integral membrane protein family. FtsX subfamily.</text>
</comment>
<accession>A0ABW2V5L8</accession>
<dbReference type="RefSeq" id="WP_138790413.1">
    <property type="nucleotide sequence ID" value="NZ_JBHTGQ010000043.1"/>
</dbReference>
<evidence type="ECO:0000256" key="1">
    <source>
        <dbReference type="ARBA" id="ARBA00004651"/>
    </source>
</evidence>
<sequence length="305" mass="33439">MKFSTGIRHLREGGKSLLRNGWMTFASSSAIAISLFILGVFLLLTVNVNAFADQVESDVQIRAFLDDSVKGEQIQELQARIEAIPNVRKVVFVSKEQGMRDFIASVPPENRSAYESLTGDENPLPDSFTIEVSEPRQVQAAADAILALNEGKTPPPIYKLNYGGDTVKVLFKVTATVRYVGLGLVVALALTAMFLIANTIKVTIFARQREISIMKLVGATNSFIRWPFFIEGALLGLIGSIIPIAILLPGYYKLTEFAHLEMGLSLVRLVPFSEVAWQLSGVLLGLGLLIGIWGSVISIRKFVRI</sequence>
<dbReference type="NCBIfam" id="NF038347">
    <property type="entry name" value="FtsX_Gpos"/>
    <property type="match status" value="1"/>
</dbReference>
<evidence type="ECO:0000256" key="8">
    <source>
        <dbReference type="ARBA" id="ARBA00023136"/>
    </source>
</evidence>
<evidence type="ECO:0000259" key="12">
    <source>
        <dbReference type="Pfam" id="PF02687"/>
    </source>
</evidence>
<dbReference type="InterPro" id="IPR004513">
    <property type="entry name" value="FtsX"/>
</dbReference>
<dbReference type="InterPro" id="IPR040690">
    <property type="entry name" value="FtsX_ECD"/>
</dbReference>
<feature type="transmembrane region" description="Helical" evidence="11">
    <location>
        <begin position="179"/>
        <end position="205"/>
    </location>
</feature>
<evidence type="ECO:0000256" key="4">
    <source>
        <dbReference type="ARBA" id="ARBA00022475"/>
    </source>
</evidence>
<dbReference type="Pfam" id="PF18075">
    <property type="entry name" value="FtsX_ECD"/>
    <property type="match status" value="1"/>
</dbReference>